<sequence>MKTALDFYARGKQRESNADDYEISSYYIKGRFICPECGEPVYLRPSKYSNFFIHFKKTNETDECERRVDGNVPESVYERIGMPIYLRKKGTSDFSLYMGFKALPGEILILAEKSRSTVNIDGKIKLNINRERFSLERSVMVPLEYIPMSGRKFHLEIYPSNISSILCKYWPDYADGFSVEGALFTVTEQGGRKIRQGDNIATDTEYYWVRRQEQLPYLMYNEGIQMEKVGKIQLLDLQLNVFKGRFRSNIGDFEFRFLANFLRENMKLHLLEKTPEFVPVWPPLIKQEEGYIYPKECNRIYGNVVSGNDNPKTYLYRGIMPVPETLVKNGNIAEFVPNECNVVVNIDRKYVSGGASFIPGIKRIEANSNECSVIQNGHKIEISNMDSKEVFLIQKNGSIEKIKNISWTQFDDLVSGDVIEIVSHRCFVKHIICKFEEEKVTRNINEKEILNIILKYRKASKVQLPYTLRRKLESCRFKNILLKNEINEMKKSNMIAVPLVAILEDYING</sequence>
<proteinExistence type="predicted"/>
<protein>
    <submittedName>
        <fullName evidence="1">Uncharacterized protein</fullName>
    </submittedName>
</protein>
<dbReference type="EMBL" id="JADIML010000118">
    <property type="protein sequence ID" value="MBO8463101.1"/>
    <property type="molecule type" value="Genomic_DNA"/>
</dbReference>
<dbReference type="Proteomes" id="UP000823618">
    <property type="component" value="Unassembled WGS sequence"/>
</dbReference>
<comment type="caution">
    <text evidence="1">The sequence shown here is derived from an EMBL/GenBank/DDBJ whole genome shotgun (WGS) entry which is preliminary data.</text>
</comment>
<accession>A0A9D9HZD4</accession>
<dbReference type="AlphaFoldDB" id="A0A9D9HZD4"/>
<reference evidence="1" key="1">
    <citation type="submission" date="2020-10" db="EMBL/GenBank/DDBJ databases">
        <authorList>
            <person name="Gilroy R."/>
        </authorList>
    </citation>
    <scope>NUCLEOTIDE SEQUENCE</scope>
    <source>
        <strain evidence="1">E3-2379</strain>
    </source>
</reference>
<organism evidence="1 2">
    <name type="scientific">Candidatus Scybalomonas excrementavium</name>
    <dbReference type="NCBI Taxonomy" id="2840943"/>
    <lineage>
        <taxon>Bacteria</taxon>
        <taxon>Bacillati</taxon>
        <taxon>Bacillota</taxon>
        <taxon>Clostridia</taxon>
        <taxon>Lachnospirales</taxon>
        <taxon>Lachnospiraceae</taxon>
        <taxon>Lachnospiraceae incertae sedis</taxon>
        <taxon>Candidatus Scybalomonas</taxon>
    </lineage>
</organism>
<reference evidence="1" key="2">
    <citation type="journal article" date="2021" name="PeerJ">
        <title>Extensive microbial diversity within the chicken gut microbiome revealed by metagenomics and culture.</title>
        <authorList>
            <person name="Gilroy R."/>
            <person name="Ravi A."/>
            <person name="Getino M."/>
            <person name="Pursley I."/>
            <person name="Horton D.L."/>
            <person name="Alikhan N.F."/>
            <person name="Baker D."/>
            <person name="Gharbi K."/>
            <person name="Hall N."/>
            <person name="Watson M."/>
            <person name="Adriaenssens E.M."/>
            <person name="Foster-Nyarko E."/>
            <person name="Jarju S."/>
            <person name="Secka A."/>
            <person name="Antonio M."/>
            <person name="Oren A."/>
            <person name="Chaudhuri R.R."/>
            <person name="La Ragione R."/>
            <person name="Hildebrand F."/>
            <person name="Pallen M.J."/>
        </authorList>
    </citation>
    <scope>NUCLEOTIDE SEQUENCE</scope>
    <source>
        <strain evidence="1">E3-2379</strain>
    </source>
</reference>
<evidence type="ECO:0000313" key="2">
    <source>
        <dbReference type="Proteomes" id="UP000823618"/>
    </source>
</evidence>
<gene>
    <name evidence="1" type="ORF">IAC13_04135</name>
</gene>
<name>A0A9D9HZD4_9FIRM</name>
<evidence type="ECO:0000313" key="1">
    <source>
        <dbReference type="EMBL" id="MBO8463101.1"/>
    </source>
</evidence>